<feature type="domain" description="SET" evidence="1">
    <location>
        <begin position="17"/>
        <end position="111"/>
    </location>
</feature>
<protein>
    <recommendedName>
        <fullName evidence="1">SET domain-containing protein</fullName>
    </recommendedName>
</protein>
<reference evidence="2 3" key="1">
    <citation type="journal article" date="2016" name="Nat. Commun.">
        <title>Thousands of microbial genomes shed light on interconnected biogeochemical processes in an aquifer system.</title>
        <authorList>
            <person name="Anantharaman K."/>
            <person name="Brown C.T."/>
            <person name="Hug L.A."/>
            <person name="Sharon I."/>
            <person name="Castelle C.J."/>
            <person name="Probst A.J."/>
            <person name="Thomas B.C."/>
            <person name="Singh A."/>
            <person name="Wilkins M.J."/>
            <person name="Karaoz U."/>
            <person name="Brodie E.L."/>
            <person name="Williams K.H."/>
            <person name="Hubbard S.S."/>
            <person name="Banfield J.F."/>
        </authorList>
    </citation>
    <scope>NUCLEOTIDE SEQUENCE [LARGE SCALE GENOMIC DNA]</scope>
</reference>
<organism evidence="2 3">
    <name type="scientific">Candidatus Wallbacteria bacterium GWC2_49_35</name>
    <dbReference type="NCBI Taxonomy" id="1817813"/>
    <lineage>
        <taxon>Bacteria</taxon>
        <taxon>Candidatus Walliibacteriota</taxon>
    </lineage>
</organism>
<comment type="caution">
    <text evidence="2">The sequence shown here is derived from an EMBL/GenBank/DDBJ whole genome shotgun (WGS) entry which is preliminary data.</text>
</comment>
<dbReference type="Proteomes" id="UP000178735">
    <property type="component" value="Unassembled WGS sequence"/>
</dbReference>
<dbReference type="Gene3D" id="2.170.270.10">
    <property type="entry name" value="SET domain"/>
    <property type="match status" value="1"/>
</dbReference>
<dbReference type="Pfam" id="PF00856">
    <property type="entry name" value="SET"/>
    <property type="match status" value="1"/>
</dbReference>
<name>A0A1F7WQQ3_9BACT</name>
<dbReference type="AlphaFoldDB" id="A0A1F7WQQ3"/>
<evidence type="ECO:0000259" key="1">
    <source>
        <dbReference type="Pfam" id="PF00856"/>
    </source>
</evidence>
<sequence>MIVIDYTVRHSEINAAGMGIFVKFDIPRGTVISAPDGIQKLYKVDEINLMSPESVEYTSSVRWFEDYYSFVSGWDDECYYNHSFDPNCIWHLGFVFAARDLAAGTEITIDYAHLLEEGTESMFTDSKTGKRVVGMSFRDSIAKSASALAEIYKRSPGTVAKTS</sequence>
<dbReference type="InterPro" id="IPR001214">
    <property type="entry name" value="SET_dom"/>
</dbReference>
<proteinExistence type="predicted"/>
<evidence type="ECO:0000313" key="3">
    <source>
        <dbReference type="Proteomes" id="UP000178735"/>
    </source>
</evidence>
<dbReference type="STRING" id="1817813.A2008_10775"/>
<accession>A0A1F7WQQ3</accession>
<evidence type="ECO:0000313" key="2">
    <source>
        <dbReference type="EMBL" id="OGM04877.1"/>
    </source>
</evidence>
<dbReference type="SUPFAM" id="SSF82199">
    <property type="entry name" value="SET domain"/>
    <property type="match status" value="1"/>
</dbReference>
<dbReference type="CDD" id="cd08161">
    <property type="entry name" value="SET"/>
    <property type="match status" value="1"/>
</dbReference>
<gene>
    <name evidence="2" type="ORF">A2008_10775</name>
</gene>
<dbReference type="InterPro" id="IPR046341">
    <property type="entry name" value="SET_dom_sf"/>
</dbReference>
<dbReference type="EMBL" id="MGFH01000133">
    <property type="protein sequence ID" value="OGM04877.1"/>
    <property type="molecule type" value="Genomic_DNA"/>
</dbReference>